<comment type="caution">
    <text evidence="6">The sequence shown here is derived from an EMBL/GenBank/DDBJ whole genome shotgun (WGS) entry which is preliminary data.</text>
</comment>
<feature type="compositionally biased region" description="Low complexity" evidence="3">
    <location>
        <begin position="120"/>
        <end position="131"/>
    </location>
</feature>
<name>A0A919QJ84_9ACTN</name>
<accession>A0A919QJ84</accession>
<gene>
    <name evidence="6" type="ORF">Aph01nite_73740</name>
</gene>
<reference evidence="6" key="1">
    <citation type="submission" date="2021-01" db="EMBL/GenBank/DDBJ databases">
        <title>Whole genome shotgun sequence of Acrocarpospora phusangensis NBRC 108782.</title>
        <authorList>
            <person name="Komaki H."/>
            <person name="Tamura T."/>
        </authorList>
    </citation>
    <scope>NUCLEOTIDE SEQUENCE</scope>
    <source>
        <strain evidence="6">NBRC 108782</strain>
    </source>
</reference>
<evidence type="ECO:0000256" key="3">
    <source>
        <dbReference type="SAM" id="MobiDB-lite"/>
    </source>
</evidence>
<dbReference type="EMBL" id="BOOA01000107">
    <property type="protein sequence ID" value="GIH29064.1"/>
    <property type="molecule type" value="Genomic_DNA"/>
</dbReference>
<dbReference type="Pfam" id="PF13490">
    <property type="entry name" value="zf-HC2"/>
    <property type="match status" value="1"/>
</dbReference>
<keyword evidence="4" id="KW-0472">Membrane</keyword>
<dbReference type="InterPro" id="IPR027383">
    <property type="entry name" value="Znf_put"/>
</dbReference>
<dbReference type="AlphaFoldDB" id="A0A919QJ84"/>
<evidence type="ECO:0000256" key="4">
    <source>
        <dbReference type="SAM" id="Phobius"/>
    </source>
</evidence>
<sequence length="289" mass="29818">MTPRMTCDEVRLSLGVYVLGALDPEETAAVEAHLDGCPECAAEMAELSGLPSMLGRVSAGDISLAATPPRAVLDRLLAASAKRHRRSRLLLSLAASIVVVAVGGSVLTATLNTPQETSAAGAAPAMASPDSAQKRSQAEAGTLMDAQGEMTQSQVAPEDPARSSFAPTSTAPPEIMSEPAQETFTFSGRAGDVRLALGLIAEEGGTRVDIKVSGIPVGTACRLVAVDLNGTVSPVSSWTVKRGDYKGGRAHLPPGSSEYTIGQIDRFELITSSGRPLVTVSIRQPTPGS</sequence>
<feature type="region of interest" description="Disordered" evidence="3">
    <location>
        <begin position="120"/>
        <end position="175"/>
    </location>
</feature>
<dbReference type="Proteomes" id="UP000640052">
    <property type="component" value="Unassembled WGS sequence"/>
</dbReference>
<keyword evidence="1" id="KW-0805">Transcription regulation</keyword>
<dbReference type="Gene3D" id="1.10.10.1320">
    <property type="entry name" value="Anti-sigma factor, zinc-finger domain"/>
    <property type="match status" value="1"/>
</dbReference>
<proteinExistence type="predicted"/>
<keyword evidence="4" id="KW-0812">Transmembrane</keyword>
<evidence type="ECO:0000256" key="1">
    <source>
        <dbReference type="ARBA" id="ARBA00023015"/>
    </source>
</evidence>
<feature type="domain" description="Putative zinc-finger" evidence="5">
    <location>
        <begin position="7"/>
        <end position="41"/>
    </location>
</feature>
<evidence type="ECO:0000313" key="7">
    <source>
        <dbReference type="Proteomes" id="UP000640052"/>
    </source>
</evidence>
<keyword evidence="4" id="KW-1133">Transmembrane helix</keyword>
<dbReference type="InterPro" id="IPR041916">
    <property type="entry name" value="Anti_sigma_zinc_sf"/>
</dbReference>
<protein>
    <recommendedName>
        <fullName evidence="5">Putative zinc-finger domain-containing protein</fullName>
    </recommendedName>
</protein>
<feature type="transmembrane region" description="Helical" evidence="4">
    <location>
        <begin position="89"/>
        <end position="111"/>
    </location>
</feature>
<keyword evidence="2" id="KW-0804">Transcription</keyword>
<evidence type="ECO:0000256" key="2">
    <source>
        <dbReference type="ARBA" id="ARBA00023163"/>
    </source>
</evidence>
<organism evidence="6 7">
    <name type="scientific">Acrocarpospora phusangensis</name>
    <dbReference type="NCBI Taxonomy" id="1070424"/>
    <lineage>
        <taxon>Bacteria</taxon>
        <taxon>Bacillati</taxon>
        <taxon>Actinomycetota</taxon>
        <taxon>Actinomycetes</taxon>
        <taxon>Streptosporangiales</taxon>
        <taxon>Streptosporangiaceae</taxon>
        <taxon>Acrocarpospora</taxon>
    </lineage>
</organism>
<evidence type="ECO:0000259" key="5">
    <source>
        <dbReference type="Pfam" id="PF13490"/>
    </source>
</evidence>
<evidence type="ECO:0000313" key="6">
    <source>
        <dbReference type="EMBL" id="GIH29064.1"/>
    </source>
</evidence>
<keyword evidence="7" id="KW-1185">Reference proteome</keyword>